<feature type="domain" description="CAAX prenyl protease 2/Lysostaphin resistance protein A-like" evidence="2">
    <location>
        <begin position="145"/>
        <end position="254"/>
    </location>
</feature>
<feature type="transmembrane region" description="Helical" evidence="1">
    <location>
        <begin position="136"/>
        <end position="154"/>
    </location>
</feature>
<feature type="transmembrane region" description="Helical" evidence="1">
    <location>
        <begin position="220"/>
        <end position="240"/>
    </location>
</feature>
<proteinExistence type="predicted"/>
<keyword evidence="1" id="KW-1133">Transmembrane helix</keyword>
<sequence>MSSTTYGVSFGKRFGVTLLAGIPGIVALVGYIYVSTPPTAVPTGLSLPLLAVLSAINPLLLLSVACLLGAYAAPRVGLQSYLINQLGTDAGIWRQLREEVLLAVGIGVIGGVTIVVLDTMLMPFIAQDLPQTVIGANRPTVMSVLAYVPVRILYGGITEELMLRFGLLSMVAFVAWRVTGRRTNNPGPGVMWTAIVVSAVLFGVGHLPALAQSITLTPALIARTILLNAIAGILFGWLYWQKSLEAAMVSHASFHIPLVVLSLVQVALL</sequence>
<dbReference type="GO" id="GO:0004175">
    <property type="term" value="F:endopeptidase activity"/>
    <property type="evidence" value="ECO:0007669"/>
    <property type="project" value="UniProtKB-ARBA"/>
</dbReference>
<dbReference type="EMBL" id="CP016804">
    <property type="protein sequence ID" value="APE95548.1"/>
    <property type="molecule type" value="Genomic_DNA"/>
</dbReference>
<reference evidence="4" key="1">
    <citation type="submission" date="2016-08" db="EMBL/GenBank/DDBJ databases">
        <title>Discovery of first anaerobic lithoheterotrophic haloarchae widely represented in hypersaline habitats.</title>
        <authorList>
            <person name="Sorokin D.Y."/>
            <person name="Kublanov I.V."/>
            <person name="Roman P."/>
            <person name="Sinninghe Damste J.S."/>
            <person name="Golyshin P.N."/>
            <person name="Rojo D."/>
            <person name="Ciordia S."/>
            <person name="Mena Md.C."/>
            <person name="Ferrer M."/>
            <person name="Smedile F."/>
            <person name="Messina E."/>
            <person name="La Cono V."/>
            <person name="Yakimov M.M."/>
        </authorList>
    </citation>
    <scope>NUCLEOTIDE SEQUENCE [LARGE SCALE GENOMIC DNA]</scope>
    <source>
        <strain evidence="4">HSR6</strain>
    </source>
</reference>
<accession>A0A1J1ABM4</accession>
<protein>
    <submittedName>
        <fullName evidence="3">Abortive infection protein</fullName>
    </submittedName>
</protein>
<dbReference type="AlphaFoldDB" id="A0A1J1ABM4"/>
<keyword evidence="4" id="KW-1185">Reference proteome</keyword>
<feature type="transmembrane region" description="Helical" evidence="1">
    <location>
        <begin position="14"/>
        <end position="34"/>
    </location>
</feature>
<evidence type="ECO:0000313" key="3">
    <source>
        <dbReference type="EMBL" id="APE95548.1"/>
    </source>
</evidence>
<feature type="transmembrane region" description="Helical" evidence="1">
    <location>
        <begin position="100"/>
        <end position="124"/>
    </location>
</feature>
<feature type="transmembrane region" description="Helical" evidence="1">
    <location>
        <begin position="190"/>
        <end position="208"/>
    </location>
</feature>
<evidence type="ECO:0000313" key="4">
    <source>
        <dbReference type="Proteomes" id="UP000186165"/>
    </source>
</evidence>
<dbReference type="KEGG" id="hhsr:HSR6_1098"/>
<dbReference type="Pfam" id="PF02517">
    <property type="entry name" value="Rce1-like"/>
    <property type="match status" value="1"/>
</dbReference>
<dbReference type="InterPro" id="IPR003675">
    <property type="entry name" value="Rce1/LyrA-like_dom"/>
</dbReference>
<gene>
    <name evidence="3" type="ORF">HSR6_1098</name>
</gene>
<organism evidence="3 4">
    <name type="scientific">Halodesulfurarchaeum formicicum</name>
    <dbReference type="NCBI Taxonomy" id="1873524"/>
    <lineage>
        <taxon>Archaea</taxon>
        <taxon>Methanobacteriati</taxon>
        <taxon>Methanobacteriota</taxon>
        <taxon>Stenosarchaea group</taxon>
        <taxon>Halobacteria</taxon>
        <taxon>Halobacteriales</taxon>
        <taxon>Halobacteriaceae</taxon>
        <taxon>Halodesulfurarchaeum</taxon>
    </lineage>
</organism>
<feature type="transmembrane region" description="Helical" evidence="1">
    <location>
        <begin position="246"/>
        <end position="268"/>
    </location>
</feature>
<dbReference type="OrthoDB" id="330173at2157"/>
<keyword evidence="1" id="KW-0472">Membrane</keyword>
<evidence type="ECO:0000259" key="2">
    <source>
        <dbReference type="Pfam" id="PF02517"/>
    </source>
</evidence>
<feature type="transmembrane region" description="Helical" evidence="1">
    <location>
        <begin position="161"/>
        <end position="178"/>
    </location>
</feature>
<keyword evidence="1" id="KW-0812">Transmembrane</keyword>
<evidence type="ECO:0000256" key="1">
    <source>
        <dbReference type="SAM" id="Phobius"/>
    </source>
</evidence>
<dbReference type="GeneID" id="30417622"/>
<dbReference type="Proteomes" id="UP000186165">
    <property type="component" value="Chromosome"/>
</dbReference>
<dbReference type="RefSeq" id="WP_071933059.1">
    <property type="nucleotide sequence ID" value="NZ_CP016804.1"/>
</dbReference>
<dbReference type="GO" id="GO:0080120">
    <property type="term" value="P:CAAX-box protein maturation"/>
    <property type="evidence" value="ECO:0007669"/>
    <property type="project" value="UniProtKB-ARBA"/>
</dbReference>
<feature type="transmembrane region" description="Helical" evidence="1">
    <location>
        <begin position="46"/>
        <end position="73"/>
    </location>
</feature>
<name>A0A1J1ABM4_9EURY</name>